<protein>
    <submittedName>
        <fullName evidence="1">Uncharacterized protein</fullName>
    </submittedName>
</protein>
<proteinExistence type="predicted"/>
<organism evidence="1 2">
    <name type="scientific">Zhenpiania hominis</name>
    <dbReference type="NCBI Taxonomy" id="2763644"/>
    <lineage>
        <taxon>Bacteria</taxon>
        <taxon>Bacillati</taxon>
        <taxon>Bacillota</taxon>
        <taxon>Clostridia</taxon>
        <taxon>Peptostreptococcales</taxon>
        <taxon>Anaerovoracaceae</taxon>
        <taxon>Zhenpiania</taxon>
    </lineage>
</organism>
<accession>A0A923NRL1</accession>
<sequence>MKVDILGTEYTIEYRSITEDPKLDGIDGYHDSSVNLIVIAEMQREKNSKKDLKAYQKSVLRHEIIHAFLYQSGLDNCSSVYGGAWAESEEMIDWFAIQSPKILKAFQEANCI</sequence>
<comment type="caution">
    <text evidence="1">The sequence shown here is derived from an EMBL/GenBank/DDBJ whole genome shotgun (WGS) entry which is preliminary data.</text>
</comment>
<keyword evidence="2" id="KW-1185">Reference proteome</keyword>
<evidence type="ECO:0000313" key="1">
    <source>
        <dbReference type="EMBL" id="MBC6681425.1"/>
    </source>
</evidence>
<dbReference type="AlphaFoldDB" id="A0A923NRL1"/>
<reference evidence="1" key="1">
    <citation type="submission" date="2020-08" db="EMBL/GenBank/DDBJ databases">
        <title>Genome public.</title>
        <authorList>
            <person name="Liu C."/>
            <person name="Sun Q."/>
        </authorList>
    </citation>
    <scope>NUCLEOTIDE SEQUENCE</scope>
    <source>
        <strain evidence="1">BX12</strain>
    </source>
</reference>
<dbReference type="RefSeq" id="WP_187304507.1">
    <property type="nucleotide sequence ID" value="NZ_JACRYT010000049.1"/>
</dbReference>
<name>A0A923NRL1_9FIRM</name>
<dbReference type="Proteomes" id="UP000602647">
    <property type="component" value="Unassembled WGS sequence"/>
</dbReference>
<evidence type="ECO:0000313" key="2">
    <source>
        <dbReference type="Proteomes" id="UP000602647"/>
    </source>
</evidence>
<dbReference type="EMBL" id="JACRYT010000049">
    <property type="protein sequence ID" value="MBC6681425.1"/>
    <property type="molecule type" value="Genomic_DNA"/>
</dbReference>
<gene>
    <name evidence="1" type="ORF">H9L42_16585</name>
</gene>